<dbReference type="InterPro" id="IPR014729">
    <property type="entry name" value="Rossmann-like_a/b/a_fold"/>
</dbReference>
<protein>
    <recommendedName>
        <fullName evidence="1">UspA domain-containing protein</fullName>
    </recommendedName>
</protein>
<feature type="domain" description="UspA" evidence="1">
    <location>
        <begin position="4"/>
        <end position="121"/>
    </location>
</feature>
<evidence type="ECO:0000259" key="1">
    <source>
        <dbReference type="Pfam" id="PF00582"/>
    </source>
</evidence>
<evidence type="ECO:0000313" key="3">
    <source>
        <dbReference type="Proteomes" id="UP001319874"/>
    </source>
</evidence>
<proteinExistence type="predicted"/>
<dbReference type="Pfam" id="PF00582">
    <property type="entry name" value="Usp"/>
    <property type="match status" value="1"/>
</dbReference>
<accession>A0ABM7UAN6</accession>
<sequence length="129" mass="14044">MRAGAELALELRAETHLLAVLDDSGWMQGLDAPAVDMSGIQEHTAREILQQGVADLASRGVFARGHLAIGRPIVQIPLFAEELNIDLVVVGHQKRGRLSRWWSGNPDSLLLDHVHCSVLVVVNDEVRGA</sequence>
<keyword evidence="3" id="KW-1185">Reference proteome</keyword>
<dbReference type="InterPro" id="IPR006016">
    <property type="entry name" value="UspA"/>
</dbReference>
<name>A0ABM7UAN6_9BURK</name>
<dbReference type="CDD" id="cd00293">
    <property type="entry name" value="USP-like"/>
    <property type="match status" value="1"/>
</dbReference>
<dbReference type="SUPFAM" id="SSF52402">
    <property type="entry name" value="Adenine nucleotide alpha hydrolases-like"/>
    <property type="match status" value="1"/>
</dbReference>
<dbReference type="EMBL" id="AP024958">
    <property type="protein sequence ID" value="BCZ85107.1"/>
    <property type="molecule type" value="Genomic_DNA"/>
</dbReference>
<evidence type="ECO:0000313" key="2">
    <source>
        <dbReference type="EMBL" id="BCZ85107.1"/>
    </source>
</evidence>
<organism evidence="2 3">
    <name type="scientific">Paraburkholderia terrae</name>
    <dbReference type="NCBI Taxonomy" id="311230"/>
    <lineage>
        <taxon>Bacteria</taxon>
        <taxon>Pseudomonadati</taxon>
        <taxon>Pseudomonadota</taxon>
        <taxon>Betaproteobacteria</taxon>
        <taxon>Burkholderiales</taxon>
        <taxon>Burkholderiaceae</taxon>
        <taxon>Paraburkholderia</taxon>
    </lineage>
</organism>
<dbReference type="Proteomes" id="UP001319874">
    <property type="component" value="Chromosome 4"/>
</dbReference>
<dbReference type="Gene3D" id="3.40.50.620">
    <property type="entry name" value="HUPs"/>
    <property type="match status" value="1"/>
</dbReference>
<gene>
    <name evidence="2" type="ORF">PTKU64_87820</name>
</gene>
<reference evidence="2 3" key="1">
    <citation type="journal article" date="2022" name="Front. Microbiol.">
        <title>Identification and characterization of a novel class of self-sufficient cytochrome P450 hydroxylase involved in cyclohexanecarboxylate degradation in Paraburkholderia terrae strain KU-64.</title>
        <authorList>
            <person name="Yamamoto T."/>
            <person name="Hasegawa Y."/>
            <person name="Iwaki H."/>
        </authorList>
    </citation>
    <scope>NUCLEOTIDE SEQUENCE [LARGE SCALE GENOMIC DNA]</scope>
    <source>
        <strain evidence="2 3">KU-64</strain>
    </source>
</reference>